<organism evidence="1 2">
    <name type="scientific">Saccharolobus solfataricus</name>
    <name type="common">Sulfolobus solfataricus</name>
    <dbReference type="NCBI Taxonomy" id="2287"/>
    <lineage>
        <taxon>Archaea</taxon>
        <taxon>Thermoproteota</taxon>
        <taxon>Thermoprotei</taxon>
        <taxon>Sulfolobales</taxon>
        <taxon>Sulfolobaceae</taxon>
        <taxon>Saccharolobus</taxon>
    </lineage>
</organism>
<gene>
    <name evidence="1" type="ORF">SSOP1_0991</name>
</gene>
<name>A0A157SZQ0_SACSO</name>
<dbReference type="EMBL" id="LT549890">
    <property type="protein sequence ID" value="SAI84545.1"/>
    <property type="molecule type" value="Genomic_DNA"/>
</dbReference>
<reference evidence="2" key="1">
    <citation type="submission" date="2016-04" db="EMBL/GenBank/DDBJ databases">
        <authorList>
            <person name="Shah S.A."/>
            <person name="Garrett R.A."/>
        </authorList>
    </citation>
    <scope>NUCLEOTIDE SEQUENCE [LARGE SCALE GENOMIC DNA]</scope>
    <source>
        <strain evidence="2">ATCC 35091 / DSM 1616 / JCM 8930 / NBRC 15331 / P1</strain>
    </source>
</reference>
<evidence type="ECO:0000313" key="1">
    <source>
        <dbReference type="EMBL" id="SAI84545.1"/>
    </source>
</evidence>
<dbReference type="PATRIC" id="fig|2287.9.peg.1002"/>
<dbReference type="Proteomes" id="UP000076770">
    <property type="component" value="Chromosome i"/>
</dbReference>
<dbReference type="AlphaFoldDB" id="A0A157SZQ0"/>
<sequence length="171" mass="19299">MLNMPYVDVSSKICRPNEAREIKEGDIILVYPATLNVNGKIVTFPPLSLVSDQCTHEIKKLSWIEGIILTREVFHNTAFLKCENYIEGEIEILEPTLLTAFTFKQAVGRKIKGYISKGIKGVPLLKVNDQPIVSIDKGRVNVGLCFLDNRDVLVRLFGYSIFYYITSTLSI</sequence>
<proteinExistence type="predicted"/>
<accession>A0A157SZQ0</accession>
<evidence type="ECO:0000313" key="2">
    <source>
        <dbReference type="Proteomes" id="UP000076770"/>
    </source>
</evidence>
<protein>
    <submittedName>
        <fullName evidence="1">Uncharacterized protein</fullName>
    </submittedName>
</protein>